<evidence type="ECO:0000259" key="2">
    <source>
        <dbReference type="SMART" id="SM00873"/>
    </source>
</evidence>
<accession>A0A1A8ZHM5</accession>
<dbReference type="SMART" id="SM00873">
    <property type="entry name" value="B3_4"/>
    <property type="match status" value="1"/>
</dbReference>
<feature type="domain" description="B3/B4 tRNA-binding" evidence="2">
    <location>
        <begin position="73"/>
        <end position="228"/>
    </location>
</feature>
<dbReference type="GO" id="GO:0003723">
    <property type="term" value="F:RNA binding"/>
    <property type="evidence" value="ECO:0007669"/>
    <property type="project" value="InterPro"/>
</dbReference>
<protein>
    <submittedName>
        <fullName evidence="3">B3/B4 domain-containing protein (DNA/RNA-binding domain of Phe-tRNA-synthetase)</fullName>
    </submittedName>
</protein>
<dbReference type="RefSeq" id="WP_091662228.1">
    <property type="nucleotide sequence ID" value="NZ_LT594323.1"/>
</dbReference>
<dbReference type="GO" id="GO:0004826">
    <property type="term" value="F:phenylalanine-tRNA ligase activity"/>
    <property type="evidence" value="ECO:0007669"/>
    <property type="project" value="InterPro"/>
</dbReference>
<dbReference type="InterPro" id="IPR020825">
    <property type="entry name" value="Phe-tRNA_synthase-like_B3/B4"/>
</dbReference>
<keyword evidence="4" id="KW-1185">Reference proteome</keyword>
<dbReference type="OrthoDB" id="276580at2"/>
<name>A0A1A8ZHM5_9ACTN</name>
<gene>
    <name evidence="3" type="ORF">GA0070611_2287</name>
</gene>
<dbReference type="SUPFAM" id="SSF56037">
    <property type="entry name" value="PheT/TilS domain"/>
    <property type="match status" value="1"/>
</dbReference>
<dbReference type="Pfam" id="PF03483">
    <property type="entry name" value="B3_4"/>
    <property type="match status" value="1"/>
</dbReference>
<dbReference type="PATRIC" id="fig|261654.4.peg.2333"/>
<evidence type="ECO:0000313" key="4">
    <source>
        <dbReference type="Proteomes" id="UP000199385"/>
    </source>
</evidence>
<dbReference type="AlphaFoldDB" id="A0A1A8ZHM5"/>
<feature type="compositionally biased region" description="Low complexity" evidence="1">
    <location>
        <begin position="253"/>
        <end position="263"/>
    </location>
</feature>
<organism evidence="3 4">
    <name type="scientific">Micromonospora auratinigra</name>
    <dbReference type="NCBI Taxonomy" id="261654"/>
    <lineage>
        <taxon>Bacteria</taxon>
        <taxon>Bacillati</taxon>
        <taxon>Actinomycetota</taxon>
        <taxon>Actinomycetes</taxon>
        <taxon>Micromonosporales</taxon>
        <taxon>Micromonosporaceae</taxon>
        <taxon>Micromonospora</taxon>
    </lineage>
</organism>
<dbReference type="Gene3D" id="3.50.40.10">
    <property type="entry name" value="Phenylalanyl-trna Synthetase, Chain B, domain 3"/>
    <property type="match status" value="1"/>
</dbReference>
<dbReference type="PANTHER" id="PTHR39209:SF2">
    <property type="entry name" value="CYTOPLASMIC PROTEIN"/>
    <property type="match status" value="1"/>
</dbReference>
<reference evidence="4" key="1">
    <citation type="submission" date="2016-06" db="EMBL/GenBank/DDBJ databases">
        <authorList>
            <person name="Varghese N."/>
            <person name="Submissions Spin"/>
        </authorList>
    </citation>
    <scope>NUCLEOTIDE SEQUENCE [LARGE SCALE GENOMIC DNA]</scope>
    <source>
        <strain evidence="4">DSM 44815</strain>
    </source>
</reference>
<dbReference type="PANTHER" id="PTHR39209">
    <property type="match status" value="1"/>
</dbReference>
<dbReference type="InterPro" id="IPR005146">
    <property type="entry name" value="B3/B4_tRNA-bd"/>
</dbReference>
<dbReference type="Proteomes" id="UP000199385">
    <property type="component" value="Chromosome I"/>
</dbReference>
<dbReference type="STRING" id="261654.GA0070611_2287"/>
<evidence type="ECO:0000256" key="1">
    <source>
        <dbReference type="SAM" id="MobiDB-lite"/>
    </source>
</evidence>
<feature type="region of interest" description="Disordered" evidence="1">
    <location>
        <begin position="248"/>
        <end position="269"/>
    </location>
</feature>
<dbReference type="EMBL" id="LT594323">
    <property type="protein sequence ID" value="SBT43342.1"/>
    <property type="molecule type" value="Genomic_DNA"/>
</dbReference>
<evidence type="ECO:0000313" key="3">
    <source>
        <dbReference type="EMBL" id="SBT43342.1"/>
    </source>
</evidence>
<proteinExistence type="predicted"/>
<sequence length="269" mass="28002">MTQLSDGAQPLSVRIDDRVTTSVPEYVLGLIAVPAIQVEPAHPAVSALLTAAEDALHRADLDKAGVAELPGIAAWRAAYRAVGVNPNRFPCAAESIARRVARGDRLPRINALVDLCNAVSLDAALPVASCALTGVADLVVRPADGTETYLPLGAPDAPERPEPGEVVYADADGRAHSRRWNWRQGHLVRTDLGRHRLLLTVEAAHPGGRAEVEAALGRLAAALDELAGGSGLPRQRAVLDAGTPAVVLRDADPSPAGAPAGGSELRSRS</sequence>